<organism evidence="1 2">
    <name type="scientific">candidate division WOR-1 bacterium RIFOXYB2_FULL_36_35</name>
    <dbReference type="NCBI Taxonomy" id="1802578"/>
    <lineage>
        <taxon>Bacteria</taxon>
        <taxon>Bacillati</taxon>
        <taxon>Saganbacteria</taxon>
    </lineage>
</organism>
<reference evidence="1 2" key="1">
    <citation type="journal article" date="2016" name="Nat. Commun.">
        <title>Thousands of microbial genomes shed light on interconnected biogeochemical processes in an aquifer system.</title>
        <authorList>
            <person name="Anantharaman K."/>
            <person name="Brown C.T."/>
            <person name="Hug L.A."/>
            <person name="Sharon I."/>
            <person name="Castelle C.J."/>
            <person name="Probst A.J."/>
            <person name="Thomas B.C."/>
            <person name="Singh A."/>
            <person name="Wilkins M.J."/>
            <person name="Karaoz U."/>
            <person name="Brodie E.L."/>
            <person name="Williams K.H."/>
            <person name="Hubbard S.S."/>
            <person name="Banfield J.F."/>
        </authorList>
    </citation>
    <scope>NUCLEOTIDE SEQUENCE [LARGE SCALE GENOMIC DNA]</scope>
</reference>
<sequence length="658" mass="75519">MNYISSRTTYEAFPQLVAKLTHNYKPPQYVNVASPDHPIHKAAKQLYDLRIKGNGEGFSCGLTDAQIVHMAGRHKRIDWVISTIKEASGKIAPSYIVTIGSIFEDYEERWAFLEGSTNKSNGQNVSLFFKIATVANFKQTLLSLGEYQAKGKELWGNFPLSSAITFFDKGVNLEEVNKLLSATKEHYPLAASLIANIEQWIKGDNPPKMLDKKGRLKRGSHPIDCLKKLEVLLKYKDEQLDEEFIKKIFSGSVYYFEESIKLYLKRNPYLTTYHSINYFLTKVKEKRKAFILKELERFGKLPAKFRPSFKEIIKLSKDHQFKSLLEDLFKAKMREMLDKVKFHDIKTNDKEIYRKLALPLESSEAFSELPQLLSLSSEELFHLTFFDDTEKRFLFLQRFLRSLIYPDSISYVYQFASLPDFSGKEKALQSLLVEMKDAQKRTTTEEDATEETEKKENLAWFDRSIFSPAIQIILSDISWQGALSDTYKTQGVKLSFSGAVAMRREGLQLGTLLELLEESQAKNFPLTPIAAINIHMIKTDVDSLKRYMETDFKGLFSNPSRFVRTFGLLQKGYKQMAPDTIASQINMLRSFKGFSTEASGEDVLDMFELGVSFSELEKACTTAETKVMLKPLLMHKIFMANLSRAIEKMKGLNRKYFG</sequence>
<evidence type="ECO:0000313" key="2">
    <source>
        <dbReference type="Proteomes" id="UP000177905"/>
    </source>
</evidence>
<dbReference type="Proteomes" id="UP000177905">
    <property type="component" value="Unassembled WGS sequence"/>
</dbReference>
<gene>
    <name evidence="1" type="ORF">A2290_05970</name>
</gene>
<proteinExistence type="predicted"/>
<protein>
    <submittedName>
        <fullName evidence="1">Uncharacterized protein</fullName>
    </submittedName>
</protein>
<name>A0A1F4S606_UNCSA</name>
<accession>A0A1F4S606</accession>
<dbReference type="AlphaFoldDB" id="A0A1F4S606"/>
<comment type="caution">
    <text evidence="1">The sequence shown here is derived from an EMBL/GenBank/DDBJ whole genome shotgun (WGS) entry which is preliminary data.</text>
</comment>
<dbReference type="EMBL" id="MEUA01000017">
    <property type="protein sequence ID" value="OGC15864.1"/>
    <property type="molecule type" value="Genomic_DNA"/>
</dbReference>
<evidence type="ECO:0000313" key="1">
    <source>
        <dbReference type="EMBL" id="OGC15864.1"/>
    </source>
</evidence>